<comment type="caution">
    <text evidence="1">The sequence shown here is derived from an EMBL/GenBank/DDBJ whole genome shotgun (WGS) entry which is preliminary data.</text>
</comment>
<dbReference type="AlphaFoldDB" id="A0A0F9HTK7"/>
<name>A0A0F9HTK7_9ZZZZ</name>
<reference evidence="1" key="1">
    <citation type="journal article" date="2015" name="Nature">
        <title>Complex archaea that bridge the gap between prokaryotes and eukaryotes.</title>
        <authorList>
            <person name="Spang A."/>
            <person name="Saw J.H."/>
            <person name="Jorgensen S.L."/>
            <person name="Zaremba-Niedzwiedzka K."/>
            <person name="Martijn J."/>
            <person name="Lind A.E."/>
            <person name="van Eijk R."/>
            <person name="Schleper C."/>
            <person name="Guy L."/>
            <person name="Ettema T.J."/>
        </authorList>
    </citation>
    <scope>NUCLEOTIDE SEQUENCE</scope>
</reference>
<evidence type="ECO:0000313" key="1">
    <source>
        <dbReference type="EMBL" id="KKM06472.1"/>
    </source>
</evidence>
<protein>
    <submittedName>
        <fullName evidence="1">Uncharacterized protein</fullName>
    </submittedName>
</protein>
<proteinExistence type="predicted"/>
<dbReference type="EMBL" id="LAZR01015986">
    <property type="protein sequence ID" value="KKM06472.1"/>
    <property type="molecule type" value="Genomic_DNA"/>
</dbReference>
<sequence>MEDFREKLNNWYKENYQDGRNIIKKDYFCPMIKQMCVGNDCAFWLSNADDPHSFSDHPCSMNVMASHFLSQEERQNS</sequence>
<accession>A0A0F9HTK7</accession>
<organism evidence="1">
    <name type="scientific">marine sediment metagenome</name>
    <dbReference type="NCBI Taxonomy" id="412755"/>
    <lineage>
        <taxon>unclassified sequences</taxon>
        <taxon>metagenomes</taxon>
        <taxon>ecological metagenomes</taxon>
    </lineage>
</organism>
<gene>
    <name evidence="1" type="ORF">LCGC14_1743630</name>
</gene>